<gene>
    <name evidence="11 14" type="primary">pyrG</name>
    <name evidence="14" type="ORF">LFWB_5330</name>
</gene>
<feature type="binding site" evidence="11">
    <location>
        <position position="77"/>
    </location>
    <ligand>
        <name>ATP</name>
        <dbReference type="ChEBI" id="CHEBI:30616"/>
    </ligand>
</feature>
<dbReference type="GO" id="GO:0003883">
    <property type="term" value="F:CTP synthase activity"/>
    <property type="evidence" value="ECO:0007669"/>
    <property type="project" value="UniProtKB-UniRule"/>
</dbReference>
<dbReference type="SUPFAM" id="SSF52317">
    <property type="entry name" value="Class I glutamine amidotransferase-like"/>
    <property type="match status" value="1"/>
</dbReference>
<dbReference type="PANTHER" id="PTHR11550:SF0">
    <property type="entry name" value="CTP SYNTHASE-RELATED"/>
    <property type="match status" value="1"/>
</dbReference>
<reference evidence="14" key="1">
    <citation type="submission" date="2020-06" db="EMBL/GenBank/DDBJ databases">
        <title>Complete genome sequence of Candidatus Phytoplasma luffae NCHU2019.</title>
        <authorList>
            <person name="Cho S.-T."/>
            <person name="Tan C.-M."/>
            <person name="Li J.-R."/>
            <person name="Chien Y.-Y."/>
            <person name="Chiu Y.-C."/>
            <person name="Yang J.-Y."/>
            <person name="Kuo C.-H."/>
        </authorList>
    </citation>
    <scope>NUCLEOTIDE SEQUENCE</scope>
    <source>
        <strain evidence="14">NCHU2019</strain>
    </source>
</reference>
<dbReference type="Gene3D" id="3.40.50.880">
    <property type="match status" value="1"/>
</dbReference>
<evidence type="ECO:0000256" key="2">
    <source>
        <dbReference type="ARBA" id="ARBA00007533"/>
    </source>
</evidence>
<comment type="catalytic activity">
    <reaction evidence="11">
        <text>L-glutamine + H2O = L-glutamate + NH4(+)</text>
        <dbReference type="Rhea" id="RHEA:15889"/>
        <dbReference type="ChEBI" id="CHEBI:15377"/>
        <dbReference type="ChEBI" id="CHEBI:28938"/>
        <dbReference type="ChEBI" id="CHEBI:29985"/>
        <dbReference type="ChEBI" id="CHEBI:58359"/>
    </reaction>
</comment>
<evidence type="ECO:0000256" key="5">
    <source>
        <dbReference type="ARBA" id="ARBA00022741"/>
    </source>
</evidence>
<feature type="binding site" evidence="11">
    <location>
        <begin position="192"/>
        <end position="197"/>
    </location>
    <ligand>
        <name>CTP</name>
        <dbReference type="ChEBI" id="CHEBI:37563"/>
        <note>allosteric inhibitor</note>
    </ligand>
</feature>
<comment type="miscellaneous">
    <text evidence="11">CTPSs have evolved a hybrid strategy for distinguishing between UTP and CTP. The overlapping regions of the product feedback inhibitory and substrate sites recognize a common feature in both compounds, the triphosphate moiety. To differentiate isosteric substrate and product pyrimidine rings, an additional pocket far from the expected kinase/ligase catalytic site, specifically recognizes the cytosine and ribose portions of the product inhibitor.</text>
</comment>
<sequence length="547" mass="62388">MKGNDQNTKFIFITGGVVSGLGKGIISGAIGQILKKRNLKVFIQKMDPYINVDSGTMSPQQHGEVFVTQDGAETDLDLGHYERFLDENLSKKSNVTTGQIYKYVINQERKGAYLGETVQVIPHITNVIKKKILDIAVGYDIVIVEIGGTVGDIESLPFLESIRQIRYDVGFHNVLYIHNTLLPFLNKNDEIKTKPTQHSIKELRSLGIQPQILILRSEKVISSEIKQKISILCDVEKEAIFGNIDVDIIYQVIINLFDQRIDDFILDYFKIQNSTSFNVAPWNNLIQKIKNAKYKIKIGLVGKYVSVHDSYISIIEALKHASFGYNTQVDIKWIDAEKLNNENINSCLEDCHGILIPGGFGSRAIDGKLKAIEYARINNISVFGICLGMQLMVVEYSRNVLKLKNSHTAEINPKALNSVIVPKIKDNNLGGTLRLGSYPCHLDINSKAYEIFKQEIIHERYRHRYEMNSEYMELFQKDGNFIISGKNIKENLPVVIELKKHIWFIGVQFHPEFLSRPFRPHPLFKSFIYSSLEFYFKLKGEKIPIDK</sequence>
<dbReference type="PROSITE" id="PS51273">
    <property type="entry name" value="GATASE_TYPE_1"/>
    <property type="match status" value="1"/>
</dbReference>
<dbReference type="GO" id="GO:0005829">
    <property type="term" value="C:cytosol"/>
    <property type="evidence" value="ECO:0007669"/>
    <property type="project" value="TreeGrafter"/>
</dbReference>
<dbReference type="PANTHER" id="PTHR11550">
    <property type="entry name" value="CTP SYNTHASE"/>
    <property type="match status" value="1"/>
</dbReference>
<dbReference type="FunFam" id="3.40.50.300:FF:000009">
    <property type="entry name" value="CTP synthase"/>
    <property type="match status" value="1"/>
</dbReference>
<evidence type="ECO:0000256" key="4">
    <source>
        <dbReference type="ARBA" id="ARBA00022723"/>
    </source>
</evidence>
<evidence type="ECO:0000259" key="12">
    <source>
        <dbReference type="Pfam" id="PF00117"/>
    </source>
</evidence>
<dbReference type="AlphaFoldDB" id="A0A975FJC9"/>
<evidence type="ECO:0000256" key="7">
    <source>
        <dbReference type="ARBA" id="ARBA00022842"/>
    </source>
</evidence>
<dbReference type="InterPro" id="IPR033828">
    <property type="entry name" value="GATase1_CTP_Synthase"/>
</dbReference>
<keyword evidence="8 11" id="KW-0315">Glutamine amidotransferase</keyword>
<dbReference type="Pfam" id="PF00117">
    <property type="entry name" value="GATase"/>
    <property type="match status" value="1"/>
</dbReference>
<comment type="catalytic activity">
    <reaction evidence="10 11">
        <text>UTP + L-glutamine + ATP + H2O = CTP + L-glutamate + ADP + phosphate + 2 H(+)</text>
        <dbReference type="Rhea" id="RHEA:26426"/>
        <dbReference type="ChEBI" id="CHEBI:15377"/>
        <dbReference type="ChEBI" id="CHEBI:15378"/>
        <dbReference type="ChEBI" id="CHEBI:29985"/>
        <dbReference type="ChEBI" id="CHEBI:30616"/>
        <dbReference type="ChEBI" id="CHEBI:37563"/>
        <dbReference type="ChEBI" id="CHEBI:43474"/>
        <dbReference type="ChEBI" id="CHEBI:46398"/>
        <dbReference type="ChEBI" id="CHEBI:58359"/>
        <dbReference type="ChEBI" id="CHEBI:456216"/>
        <dbReference type="EC" id="6.3.4.2"/>
    </reaction>
</comment>
<dbReference type="CDD" id="cd01746">
    <property type="entry name" value="GATase1_CTP_Synthase"/>
    <property type="match status" value="1"/>
</dbReference>
<dbReference type="GO" id="GO:0019856">
    <property type="term" value="P:pyrimidine nucleobase biosynthetic process"/>
    <property type="evidence" value="ECO:0007669"/>
    <property type="project" value="TreeGrafter"/>
</dbReference>
<dbReference type="InterPro" id="IPR027417">
    <property type="entry name" value="P-loop_NTPase"/>
</dbReference>
<protein>
    <recommendedName>
        <fullName evidence="11">CTP synthase</fullName>
        <ecNumber evidence="11">6.3.4.2</ecNumber>
    </recommendedName>
    <alternativeName>
        <fullName evidence="11">Cytidine 5'-triphosphate synthase</fullName>
    </alternativeName>
    <alternativeName>
        <fullName evidence="11">Cytidine triphosphate synthetase</fullName>
        <shortName evidence="11">CTP synthetase</shortName>
        <shortName evidence="11">CTPS</shortName>
    </alternativeName>
    <alternativeName>
        <fullName evidence="11">UTP--ammonia ligase</fullName>
    </alternativeName>
</protein>
<keyword evidence="5 11" id="KW-0547">Nucleotide-binding</keyword>
<feature type="binding site" evidence="11">
    <location>
        <begin position="387"/>
        <end position="390"/>
    </location>
    <ligand>
        <name>L-glutamine</name>
        <dbReference type="ChEBI" id="CHEBI:58359"/>
    </ligand>
</feature>
<evidence type="ECO:0000313" key="14">
    <source>
        <dbReference type="EMBL" id="QTX03099.1"/>
    </source>
</evidence>
<dbReference type="SUPFAM" id="SSF52540">
    <property type="entry name" value="P-loop containing nucleoside triphosphate hydrolases"/>
    <property type="match status" value="1"/>
</dbReference>
<keyword evidence="9 11" id="KW-0665">Pyrimidine biosynthesis</keyword>
<feature type="domain" description="Glutamine amidotransferase" evidence="12">
    <location>
        <begin position="307"/>
        <end position="528"/>
    </location>
</feature>
<feature type="binding site" evidence="11">
    <location>
        <position position="359"/>
    </location>
    <ligand>
        <name>L-glutamine</name>
        <dbReference type="ChEBI" id="CHEBI:58359"/>
    </ligand>
</feature>
<feature type="binding site" evidence="11">
    <location>
        <position position="410"/>
    </location>
    <ligand>
        <name>L-glutamine</name>
        <dbReference type="ChEBI" id="CHEBI:58359"/>
    </ligand>
</feature>
<feature type="binding site" evidence="11">
    <location>
        <begin position="20"/>
        <end position="25"/>
    </location>
    <ligand>
        <name>ATP</name>
        <dbReference type="ChEBI" id="CHEBI:30616"/>
    </ligand>
</feature>
<comment type="function">
    <text evidence="11">Catalyzes the ATP-dependent amination of UTP to CTP with either L-glutamine or ammonia as the source of nitrogen. Regulates intracellular CTP levels through interactions with the four ribonucleotide triphosphates.</text>
</comment>
<feature type="binding site" evidence="11">
    <location>
        <position position="246"/>
    </location>
    <ligand>
        <name>ATP</name>
        <dbReference type="ChEBI" id="CHEBI:30616"/>
    </ligand>
</feature>
<dbReference type="GO" id="GO:0044210">
    <property type="term" value="P:'de novo' CTP biosynthetic process"/>
    <property type="evidence" value="ECO:0007669"/>
    <property type="project" value="UniProtKB-UniRule"/>
</dbReference>
<dbReference type="Pfam" id="PF06418">
    <property type="entry name" value="CTP_synth_N"/>
    <property type="match status" value="1"/>
</dbReference>
<evidence type="ECO:0000313" key="15">
    <source>
        <dbReference type="Proteomes" id="UP000672038"/>
    </source>
</evidence>
<feature type="domain" description="CTP synthase N-terminal" evidence="13">
    <location>
        <begin position="9"/>
        <end position="271"/>
    </location>
</feature>
<evidence type="ECO:0000256" key="8">
    <source>
        <dbReference type="ARBA" id="ARBA00022962"/>
    </source>
</evidence>
<dbReference type="InterPro" id="IPR017926">
    <property type="entry name" value="GATASE"/>
</dbReference>
<organism evidence="14 15">
    <name type="scientific">Loofah witches'-broom phytoplasma</name>
    <dbReference type="NCBI Taxonomy" id="35773"/>
    <lineage>
        <taxon>Bacteria</taxon>
        <taxon>Bacillati</taxon>
        <taxon>Mycoplasmatota</taxon>
        <taxon>Mollicutes</taxon>
        <taxon>Acholeplasmatales</taxon>
        <taxon>Acholeplasmataceae</taxon>
        <taxon>Candidatus Phytoplasma</taxon>
        <taxon>16SrVIII (Loofah witches'-broom group)</taxon>
    </lineage>
</organism>
<dbReference type="KEGG" id="pluf:LFWB_5330"/>
<keyword evidence="7 11" id="KW-0460">Magnesium</keyword>
<dbReference type="GO" id="GO:0097268">
    <property type="term" value="C:cytoophidium"/>
    <property type="evidence" value="ECO:0007669"/>
    <property type="project" value="UniProtKB-ARBA"/>
</dbReference>
<feature type="binding site" evidence="11">
    <location>
        <begin position="192"/>
        <end position="197"/>
    </location>
    <ligand>
        <name>UTP</name>
        <dbReference type="ChEBI" id="CHEBI:46398"/>
    </ligand>
</feature>
<comment type="catalytic activity">
    <reaction evidence="11">
        <text>UTP + NH4(+) + ATP = CTP + ADP + phosphate + 2 H(+)</text>
        <dbReference type="Rhea" id="RHEA:16597"/>
        <dbReference type="ChEBI" id="CHEBI:15378"/>
        <dbReference type="ChEBI" id="CHEBI:28938"/>
        <dbReference type="ChEBI" id="CHEBI:30616"/>
        <dbReference type="ChEBI" id="CHEBI:37563"/>
        <dbReference type="ChEBI" id="CHEBI:43474"/>
        <dbReference type="ChEBI" id="CHEBI:46398"/>
        <dbReference type="ChEBI" id="CHEBI:456216"/>
    </reaction>
</comment>
<dbReference type="FunFam" id="3.40.50.880:FF:000002">
    <property type="entry name" value="CTP synthase"/>
    <property type="match status" value="1"/>
</dbReference>
<feature type="binding site" evidence="11">
    <location>
        <begin position="152"/>
        <end position="154"/>
    </location>
    <ligand>
        <name>CTP</name>
        <dbReference type="ChEBI" id="CHEBI:37563"/>
        <note>allosteric inhibitor</note>
    </ligand>
</feature>
<dbReference type="InterPro" id="IPR004468">
    <property type="entry name" value="CTP_synthase"/>
</dbReference>
<feature type="binding site" evidence="11">
    <location>
        <position position="228"/>
    </location>
    <ligand>
        <name>UTP</name>
        <dbReference type="ChEBI" id="CHEBI:46398"/>
    </ligand>
</feature>
<feature type="region of interest" description="Amidoligase domain" evidence="11">
    <location>
        <begin position="1"/>
        <end position="271"/>
    </location>
</feature>
<keyword evidence="6 11" id="KW-0067">ATP-binding</keyword>
<dbReference type="Gene3D" id="3.40.50.300">
    <property type="entry name" value="P-loop containing nucleotide triphosphate hydrolases"/>
    <property type="match status" value="1"/>
</dbReference>
<dbReference type="EMBL" id="CP054393">
    <property type="protein sequence ID" value="QTX03099.1"/>
    <property type="molecule type" value="Genomic_DNA"/>
</dbReference>
<feature type="binding site" evidence="11">
    <location>
        <position position="19"/>
    </location>
    <ligand>
        <name>UTP</name>
        <dbReference type="ChEBI" id="CHEBI:46398"/>
    </ligand>
</feature>
<evidence type="ECO:0000256" key="1">
    <source>
        <dbReference type="ARBA" id="ARBA00005171"/>
    </source>
</evidence>
<dbReference type="InterPro" id="IPR029062">
    <property type="entry name" value="Class_I_gatase-like"/>
</dbReference>
<dbReference type="NCBIfam" id="NF003792">
    <property type="entry name" value="PRK05380.1"/>
    <property type="match status" value="1"/>
</dbReference>
<dbReference type="GO" id="GO:0042802">
    <property type="term" value="F:identical protein binding"/>
    <property type="evidence" value="ECO:0007669"/>
    <property type="project" value="TreeGrafter"/>
</dbReference>
<feature type="active site" evidence="11">
    <location>
        <position position="510"/>
    </location>
</feature>
<evidence type="ECO:0000259" key="13">
    <source>
        <dbReference type="Pfam" id="PF06418"/>
    </source>
</evidence>
<keyword evidence="3 11" id="KW-0436">Ligase</keyword>
<feature type="active site" description="Nucleophile; for glutamine hydrolysis" evidence="11">
    <location>
        <position position="386"/>
    </location>
</feature>
<proteinExistence type="inferred from homology"/>
<evidence type="ECO:0000256" key="6">
    <source>
        <dbReference type="ARBA" id="ARBA00022840"/>
    </source>
</evidence>
<evidence type="ECO:0000256" key="3">
    <source>
        <dbReference type="ARBA" id="ARBA00022598"/>
    </source>
</evidence>
<feature type="binding site" evidence="11">
    <location>
        <position position="145"/>
    </location>
    <ligand>
        <name>Mg(2+)</name>
        <dbReference type="ChEBI" id="CHEBI:18420"/>
    </ligand>
</feature>
<name>A0A975FJC9_LOWBP</name>
<feature type="binding site" evidence="11">
    <location>
        <position position="77"/>
    </location>
    <ligand>
        <name>Mg(2+)</name>
        <dbReference type="ChEBI" id="CHEBI:18420"/>
    </ligand>
</feature>
<dbReference type="EC" id="6.3.4.2" evidence="11"/>
<feature type="binding site" evidence="11">
    <location>
        <position position="228"/>
    </location>
    <ligand>
        <name>CTP</name>
        <dbReference type="ChEBI" id="CHEBI:37563"/>
        <note>allosteric inhibitor</note>
    </ligand>
</feature>
<feature type="binding site" evidence="11">
    <location>
        <position position="19"/>
    </location>
    <ligand>
        <name>CTP</name>
        <dbReference type="ChEBI" id="CHEBI:37563"/>
        <note>allosteric inhibitor</note>
    </ligand>
</feature>
<comment type="caution">
    <text evidence="11">Lacks conserved residue(s) required for the propagation of feature annotation.</text>
</comment>
<dbReference type="GO" id="GO:0046872">
    <property type="term" value="F:metal ion binding"/>
    <property type="evidence" value="ECO:0007669"/>
    <property type="project" value="UniProtKB-KW"/>
</dbReference>
<feature type="active site" evidence="11">
    <location>
        <position position="512"/>
    </location>
</feature>
<keyword evidence="4 11" id="KW-0479">Metal-binding</keyword>
<comment type="subunit">
    <text evidence="11">Homotetramer.</text>
</comment>
<dbReference type="GO" id="GO:0005524">
    <property type="term" value="F:ATP binding"/>
    <property type="evidence" value="ECO:0007669"/>
    <property type="project" value="UniProtKB-KW"/>
</dbReference>
<comment type="activity regulation">
    <text evidence="11">Allosterically activated by GTP, when glutamine is the substrate; GTP has no effect on the reaction when ammonia is the substrate. The allosteric effector GTP functions by stabilizing the protein conformation that binds the tetrahedral intermediate(s) formed during glutamine hydrolysis. Inhibited by the product CTP, via allosteric rather than competitive inhibition.</text>
</comment>
<evidence type="ECO:0000256" key="11">
    <source>
        <dbReference type="HAMAP-Rule" id="MF_01227"/>
    </source>
</evidence>
<dbReference type="InterPro" id="IPR017456">
    <property type="entry name" value="CTP_synthase_N"/>
</dbReference>
<dbReference type="RefSeq" id="WP_210954569.1">
    <property type="nucleotide sequence ID" value="NZ_CP054393.1"/>
</dbReference>
<feature type="binding site" evidence="11">
    <location>
        <position position="464"/>
    </location>
    <ligand>
        <name>L-glutamine</name>
        <dbReference type="ChEBI" id="CHEBI:58359"/>
    </ligand>
</feature>
<accession>A0A975FJC9</accession>
<dbReference type="CDD" id="cd03113">
    <property type="entry name" value="CTPS_N"/>
    <property type="match status" value="1"/>
</dbReference>
<comment type="pathway">
    <text evidence="1 11">Pyrimidine metabolism; CTP biosynthesis via de novo pathway; CTP from UDP: step 2/2.</text>
</comment>
<keyword evidence="15" id="KW-1185">Reference proteome</keyword>
<dbReference type="Proteomes" id="UP000672038">
    <property type="component" value="Chromosome"/>
</dbReference>
<evidence type="ECO:0000256" key="9">
    <source>
        <dbReference type="ARBA" id="ARBA00022975"/>
    </source>
</evidence>
<dbReference type="NCBIfam" id="TIGR00337">
    <property type="entry name" value="PyrG"/>
    <property type="match status" value="1"/>
</dbReference>
<dbReference type="HAMAP" id="MF_01227">
    <property type="entry name" value="PyrG"/>
    <property type="match status" value="1"/>
</dbReference>
<evidence type="ECO:0000256" key="10">
    <source>
        <dbReference type="ARBA" id="ARBA00047781"/>
    </source>
</evidence>
<comment type="similarity">
    <text evidence="2 11">Belongs to the CTP synthase family.</text>
</comment>